<keyword evidence="3" id="KW-0677">Repeat</keyword>
<feature type="chain" id="PRO_5008137003" description="LRRCT domain-containing protein" evidence="6">
    <location>
        <begin position="39"/>
        <end position="1822"/>
    </location>
</feature>
<proteinExistence type="predicted"/>
<dbReference type="PANTHER" id="PTHR24373">
    <property type="entry name" value="SLIT RELATED LEUCINE-RICH REPEAT NEURONAL PROTEIN"/>
    <property type="match status" value="1"/>
</dbReference>
<dbReference type="Proteomes" id="UP000075902">
    <property type="component" value="Unassembled WGS sequence"/>
</dbReference>
<keyword evidence="8" id="KW-1185">Reference proteome</keyword>
<dbReference type="SMART" id="SM00368">
    <property type="entry name" value="LRR_RI"/>
    <property type="match status" value="3"/>
</dbReference>
<evidence type="ECO:0000256" key="4">
    <source>
        <dbReference type="SAM" id="MobiDB-lite"/>
    </source>
</evidence>
<feature type="compositionally biased region" description="Pro residues" evidence="4">
    <location>
        <begin position="1107"/>
        <end position="1116"/>
    </location>
</feature>
<dbReference type="PRINTS" id="PR00019">
    <property type="entry name" value="LEURICHRPT"/>
</dbReference>
<keyword evidence="1" id="KW-0433">Leucine-rich repeat</keyword>
<reference evidence="8" key="1">
    <citation type="submission" date="2014-01" db="EMBL/GenBank/DDBJ databases">
        <title>The Genome Sequence of Anopheles melas CM1001059_A (V2).</title>
        <authorList>
            <consortium name="The Broad Institute Genomics Platform"/>
            <person name="Neafsey D.E."/>
            <person name="Besansky N."/>
            <person name="Howell P."/>
            <person name="Walton C."/>
            <person name="Young S.K."/>
            <person name="Zeng Q."/>
            <person name="Gargeya S."/>
            <person name="Fitzgerald M."/>
            <person name="Haas B."/>
            <person name="Abouelleil A."/>
            <person name="Allen A.W."/>
            <person name="Alvarado L."/>
            <person name="Arachchi H.M."/>
            <person name="Berlin A.M."/>
            <person name="Chapman S.B."/>
            <person name="Gainer-Dewar J."/>
            <person name="Goldberg J."/>
            <person name="Griggs A."/>
            <person name="Gujja S."/>
            <person name="Hansen M."/>
            <person name="Howarth C."/>
            <person name="Imamovic A."/>
            <person name="Ireland A."/>
            <person name="Larimer J."/>
            <person name="McCowan C."/>
            <person name="Murphy C."/>
            <person name="Pearson M."/>
            <person name="Poon T.W."/>
            <person name="Priest M."/>
            <person name="Roberts A."/>
            <person name="Saif S."/>
            <person name="Shea T."/>
            <person name="Sisk P."/>
            <person name="Sykes S."/>
            <person name="Wortman J."/>
            <person name="Nusbaum C."/>
            <person name="Birren B."/>
        </authorList>
    </citation>
    <scope>NUCLEOTIDE SEQUENCE [LARGE SCALE GENOMIC DNA]</scope>
    <source>
        <strain evidence="8">CM1001059</strain>
    </source>
</reference>
<dbReference type="InterPro" id="IPR001611">
    <property type="entry name" value="Leu-rich_rpt"/>
</dbReference>
<dbReference type="FunFam" id="3.80.10.10:FF:001360">
    <property type="entry name" value="Uncharacterized protein"/>
    <property type="match status" value="1"/>
</dbReference>
<feature type="region of interest" description="Disordered" evidence="4">
    <location>
        <begin position="1320"/>
        <end position="1396"/>
    </location>
</feature>
<name>A0A182TLU8_9DIPT</name>
<keyword evidence="5" id="KW-0472">Membrane</keyword>
<dbReference type="PANTHER" id="PTHR24373:SF378">
    <property type="entry name" value="FI03225P-RELATED"/>
    <property type="match status" value="1"/>
</dbReference>
<dbReference type="PROSITE" id="PS51450">
    <property type="entry name" value="LRR"/>
    <property type="match status" value="4"/>
</dbReference>
<evidence type="ECO:0000256" key="1">
    <source>
        <dbReference type="ARBA" id="ARBA00022614"/>
    </source>
</evidence>
<dbReference type="SMART" id="SM00365">
    <property type="entry name" value="LRR_SD22"/>
    <property type="match status" value="7"/>
</dbReference>
<evidence type="ECO:0000256" key="6">
    <source>
        <dbReference type="SAM" id="SignalP"/>
    </source>
</evidence>
<dbReference type="VEuPathDB" id="VectorBase:AMEC004680"/>
<keyword evidence="5" id="KW-1133">Transmembrane helix</keyword>
<dbReference type="GO" id="GO:0005615">
    <property type="term" value="C:extracellular space"/>
    <property type="evidence" value="ECO:0007669"/>
    <property type="project" value="TreeGrafter"/>
</dbReference>
<evidence type="ECO:0000256" key="2">
    <source>
        <dbReference type="ARBA" id="ARBA00022729"/>
    </source>
</evidence>
<dbReference type="InterPro" id="IPR050328">
    <property type="entry name" value="Dev_Immune_Receptor"/>
</dbReference>
<feature type="region of interest" description="Disordered" evidence="4">
    <location>
        <begin position="1149"/>
        <end position="1173"/>
    </location>
</feature>
<feature type="region of interest" description="Disordered" evidence="4">
    <location>
        <begin position="987"/>
        <end position="1007"/>
    </location>
</feature>
<dbReference type="EnsemblMetazoa" id="AMEC004680-RA">
    <property type="protein sequence ID" value="AMEC004680-PA"/>
    <property type="gene ID" value="AMEC004680"/>
</dbReference>
<evidence type="ECO:0000313" key="8">
    <source>
        <dbReference type="Proteomes" id="UP000075902"/>
    </source>
</evidence>
<feature type="compositionally biased region" description="Low complexity" evidence="4">
    <location>
        <begin position="1336"/>
        <end position="1347"/>
    </location>
</feature>
<feature type="compositionally biased region" description="Basic and acidic residues" evidence="4">
    <location>
        <begin position="998"/>
        <end position="1007"/>
    </location>
</feature>
<evidence type="ECO:0000313" key="7">
    <source>
        <dbReference type="EnsemblMetazoa" id="AMEC004680-PA"/>
    </source>
</evidence>
<accession>A0A182TLU8</accession>
<feature type="region of interest" description="Disordered" evidence="4">
    <location>
        <begin position="1022"/>
        <end position="1044"/>
    </location>
</feature>
<evidence type="ECO:0000256" key="5">
    <source>
        <dbReference type="SAM" id="Phobius"/>
    </source>
</evidence>
<dbReference type="InterPro" id="IPR003591">
    <property type="entry name" value="Leu-rich_rpt_typical-subtyp"/>
</dbReference>
<protein>
    <recommendedName>
        <fullName evidence="9">LRRCT domain-containing protein</fullName>
    </recommendedName>
</protein>
<keyword evidence="5" id="KW-0812">Transmembrane</keyword>
<dbReference type="Pfam" id="PF13855">
    <property type="entry name" value="LRR_8"/>
    <property type="match status" value="7"/>
</dbReference>
<feature type="compositionally biased region" description="Low complexity" evidence="4">
    <location>
        <begin position="1149"/>
        <end position="1158"/>
    </location>
</feature>
<feature type="transmembrane region" description="Helical" evidence="5">
    <location>
        <begin position="1787"/>
        <end position="1813"/>
    </location>
</feature>
<dbReference type="SUPFAM" id="SSF52058">
    <property type="entry name" value="L domain-like"/>
    <property type="match status" value="2"/>
</dbReference>
<keyword evidence="2 6" id="KW-0732">Signal</keyword>
<dbReference type="SMART" id="SM00369">
    <property type="entry name" value="LRR_TYP"/>
    <property type="match status" value="28"/>
</dbReference>
<sequence>MAPTPYSATWYYWRRISWMKQLLCLLVLLCCIVSTVVGQRDTICPPQDIILPCRCSQRGSEIQIWCSHSDLPRVLMGLKAVSKSIIRPIDELILENNFLPSLPGRTFAPLNILRLMLRHNGLERLSNGWLNDLDKSLVEIFIVERNLRSIPVDSLTGLRKLEAVTIQSENLKRLPDFSGLPKLRYINVQSGSLIELAPQYFRDLASLETLHVTGSSSLNRLEAGLFNDLPKLQLINLSENGISWVHLRTFVGLPALQTLQLSGNKITDAGMIGRAVKDIHNLQVLRMDRNMISKLSEGSFVDLPSLKELYLNDNGITEIFHGAFHRTPSLKLVHLENNYLRRVHPESFLQASGSGVEMMHLQQNEIGRVEELRSLLDALPMLRFLDLSHNKLEAIPFGALRGHGTLEQLYLNQNRIRMIERDAFMAMPGLRELRLQNNSLHDQLPMPFWNLPGLKGIDISYNNFRRMDPNLLVGVPSLRRLDISGNTLSVIDAGAFAHTPMLETVNISFNELSLIHSATFRDLNHMFELDAGNNKLQEFIPGLPVAVERVNLHGNMITQLPPPTTASQLWDLPNLRMLDISANQLTRLPRAVFKPTPQLRILSLARNQLQSVDDGSLSGLSRLEILNLQDNRVLALHERCFSPLENLRELNLQGNRIEVLVDNLLDSNALLEQFDASRNSIVEISPKAFRNSRSLQTLDLSSNQLRELPESLSGLAELRELDVSFNQLTELSPNVLVSWRNLEELKVSNNKVNQLHQGSLRNLPLLQYLDLSSNELTLLEHGSLRNLPELQELVLADNKLSELKERVFEDLPNLQAVHLQQNNLRYISPYSFFRSPSIVYLNLSANQFRSLDSVGLRSVRNLEVLDLTGNSIRKITPSPLRGLDWLVELKLDNNKICGIQGEPFATMPRLRVLSMRNNQMSRVPEPIFRSLRTNIAILDVDGNPLDCSCDMLWYMAWLQESRSLYPGPRCRDGKMLLDMRLSRTDCQSGARTAPSGHQGDHPLTNDHGDVFVRALDYDECAGSENYELPPGPTPPFHAGSPSPGDSDYFYDQYVDYPNALNDTRLANGQRFNTTPFAQDPQQDRRNYTTNFVDFNNNKFNQFQRPPGGAPPPPLPPGGGQDSGSPFTFFGLPIPSLNIGKMFGGAAGRNANNRASGGSRAKGRVQVYKQGEPEQSTIYRADGGKTESTVTLKAPTDPLDKNAGATNENNLFYRPFFQTSYRQPPSVDVQQGGFTPMLPGAVGGFTPITDPTLKVINQNYTREPPGKWPTEFNERVPLVTEPTRYLQQNKFEATIKPSHNSAPYFVDGITHHIPGKQDVVAPPALVPKRPDVSEKLSSAGGSNSTGSGVPHSEMEEEDEEEDDEGEAVDEDEEATEDDEDIDGRVNAQPGSSHNDHELTTRLSIELATPTIGSTVGGGFNKAFTTPNPTIRELARTPNRSELYDSTSNTPSSLSALIAPGQPHRPPPGKGMVEKVPAPVSSTVTPYFPNTSPGAPQRVVPKIETDAGGGDRHFGSPNIIDLSPSSHHHGGGADSVNEIRKREDMDWYFANYNHTQHYDFDELEINSFRSGAGAIAQRGLLIAALAVAIHTIVGRHRVVRIVLNLRQRVAILLRQHQPLLADLLRIRQIATVARVGVVRDRVLRRQHAARYRYTLLEPLLRIDHRVQAVGIVVGGPDHAPIALNGRNHRFGRVLHLDVDFGLKIVRPFVRQLDAVVEQVGPYLEQARVADRRQVDRSPVIQPVRVDQLLQLVQADRRVLALEVVSLVVRLVAEAHVERCVARFVPEPHVVLALARSLVAGAMLIAAVLAAAALYLQAKACASWP</sequence>
<dbReference type="InterPro" id="IPR032675">
    <property type="entry name" value="LRR_dom_sf"/>
</dbReference>
<dbReference type="FunFam" id="3.80.10.10:FF:001164">
    <property type="entry name" value="GH01279p"/>
    <property type="match status" value="2"/>
</dbReference>
<evidence type="ECO:0000256" key="3">
    <source>
        <dbReference type="ARBA" id="ARBA00022737"/>
    </source>
</evidence>
<dbReference type="STRING" id="34690.A0A182TLU8"/>
<evidence type="ECO:0008006" key="9">
    <source>
        <dbReference type="Google" id="ProtNLM"/>
    </source>
</evidence>
<dbReference type="Gene3D" id="3.80.10.10">
    <property type="entry name" value="Ribonuclease Inhibitor"/>
    <property type="match status" value="5"/>
</dbReference>
<organism evidence="7 8">
    <name type="scientific">Anopheles melas</name>
    <dbReference type="NCBI Taxonomy" id="34690"/>
    <lineage>
        <taxon>Eukaryota</taxon>
        <taxon>Metazoa</taxon>
        <taxon>Ecdysozoa</taxon>
        <taxon>Arthropoda</taxon>
        <taxon>Hexapoda</taxon>
        <taxon>Insecta</taxon>
        <taxon>Pterygota</taxon>
        <taxon>Neoptera</taxon>
        <taxon>Endopterygota</taxon>
        <taxon>Diptera</taxon>
        <taxon>Nematocera</taxon>
        <taxon>Culicoidea</taxon>
        <taxon>Culicidae</taxon>
        <taxon>Anophelinae</taxon>
        <taxon>Anopheles</taxon>
    </lineage>
</organism>
<reference evidence="7" key="2">
    <citation type="submission" date="2020-05" db="UniProtKB">
        <authorList>
            <consortium name="EnsemblMetazoa"/>
        </authorList>
    </citation>
    <scope>IDENTIFICATION</scope>
    <source>
        <strain evidence="7">CM1001059</strain>
    </source>
</reference>
<feature type="region of interest" description="Disordered" evidence="4">
    <location>
        <begin position="1185"/>
        <end position="1205"/>
    </location>
</feature>
<dbReference type="SUPFAM" id="SSF52047">
    <property type="entry name" value="RNI-like"/>
    <property type="match status" value="2"/>
</dbReference>
<feature type="signal peptide" evidence="6">
    <location>
        <begin position="1"/>
        <end position="38"/>
    </location>
</feature>
<dbReference type="GO" id="GO:0031012">
    <property type="term" value="C:extracellular matrix"/>
    <property type="evidence" value="ECO:0007669"/>
    <property type="project" value="TreeGrafter"/>
</dbReference>
<feature type="region of interest" description="Disordered" evidence="4">
    <location>
        <begin position="1097"/>
        <end position="1125"/>
    </location>
</feature>
<dbReference type="Pfam" id="PF00560">
    <property type="entry name" value="LRR_1"/>
    <property type="match status" value="1"/>
</dbReference>
<dbReference type="SMART" id="SM00364">
    <property type="entry name" value="LRR_BAC"/>
    <property type="match status" value="7"/>
</dbReference>
<feature type="compositionally biased region" description="Acidic residues" evidence="4">
    <location>
        <begin position="1353"/>
        <end position="1380"/>
    </location>
</feature>